<keyword evidence="10" id="KW-1185">Reference proteome</keyword>
<feature type="compositionally biased region" description="Basic residues" evidence="7">
    <location>
        <begin position="59"/>
        <end position="69"/>
    </location>
</feature>
<dbReference type="OrthoDB" id="5121955at2759"/>
<dbReference type="GeneID" id="55998848"/>
<dbReference type="KEGG" id="trg:TRUGW13939_11370"/>
<dbReference type="AlphaFoldDB" id="A0A7H8RDN8"/>
<evidence type="ECO:0000256" key="5">
    <source>
        <dbReference type="ARBA" id="ARBA00023163"/>
    </source>
</evidence>
<protein>
    <recommendedName>
        <fullName evidence="8">Zn(2)-C6 fungal-type domain-containing protein</fullName>
    </recommendedName>
</protein>
<dbReference type="PROSITE" id="PS00463">
    <property type="entry name" value="ZN2_CY6_FUNGAL_1"/>
    <property type="match status" value="1"/>
</dbReference>
<feature type="domain" description="Zn(2)-C6 fungal-type" evidence="8">
    <location>
        <begin position="18"/>
        <end position="52"/>
    </location>
</feature>
<keyword evidence="6" id="KW-0539">Nucleus</keyword>
<keyword evidence="4" id="KW-0238">DNA-binding</keyword>
<evidence type="ECO:0000256" key="1">
    <source>
        <dbReference type="ARBA" id="ARBA00022723"/>
    </source>
</evidence>
<dbReference type="PANTHER" id="PTHR47171:SF3">
    <property type="entry name" value="FARA-RELATED"/>
    <property type="match status" value="1"/>
</dbReference>
<keyword evidence="2" id="KW-0862">Zinc</keyword>
<evidence type="ECO:0000313" key="10">
    <source>
        <dbReference type="Proteomes" id="UP000509510"/>
    </source>
</evidence>
<dbReference type="GO" id="GO:0008270">
    <property type="term" value="F:zinc ion binding"/>
    <property type="evidence" value="ECO:0007669"/>
    <property type="project" value="InterPro"/>
</dbReference>
<name>A0A7H8RDN8_TALRU</name>
<keyword evidence="1" id="KW-0479">Metal-binding</keyword>
<sequence length="760" mass="86297">MVNQPSPSATFSAKRVAACVPCHQRKVRCDAAAVGVPCSRCVSKDRAQQCILVPPRPTRSSKKLSHARVGRGNGRGSLRGINRDRHREETPQHGTYASPSVIARSSTEANEYQHESNGESFHNANQDIPAGSEGSSHISPPISVRTGADQHPERSTDALIGISYQCSEEDAQVQTLHRMADESNQAHLSVSTTGDSNSPHNKQVVEYFDRLNTVAILNDALGHRQRKRLVHVDLSGPEYTTAKKRELAGLDLSEVAYLDTKRVFEKPPRHACLALLRLWFEHVYPYTPVVDRVRFCSEFIDDSCSHFLLYALLANVTPYASDDLVQAAGYSDRFAAQRSFVQKAGLLHDFGCERRQLTLLQGSIVLSSFQFGFAPSKDFRFWLHNAIRIATQMGLHRDNLGEDLDPATYQLCRRIWWLLYTRDVLFNVSGYLNARCINDSETDTSIITENDWAEDPITDQTRDILQPISPVKKQYFIQNCHLSILTAKFLRLSRNSNFLFSRTTTHEFAEEVSAWRRLLPDDLLLNRVGSWDSTNVWILILLAFSYRLECIFYRTVREHFRQSSDTEYLSWCKQQLVSCVFELDTVMNRLIVHDLVHYAPSSLIVCACNLLAFQIEIALDTSSAKSQKVNARARIHATLAYFRDVGKTWLIARWTFRVSEWVVRRAGLMMMESDLHVGEKDDHTNNTFAYQSNHSINSHNNNNYSAAYQQNREGDMDYLDGLNSALLGNVDDGSPPGPWIHDFLGESFFNQLDDELFQFV</sequence>
<evidence type="ECO:0000313" key="9">
    <source>
        <dbReference type="EMBL" id="QKX64197.1"/>
    </source>
</evidence>
<proteinExistence type="predicted"/>
<dbReference type="RefSeq" id="XP_035350371.1">
    <property type="nucleotide sequence ID" value="XM_035494478.1"/>
</dbReference>
<dbReference type="InterPro" id="IPR007219">
    <property type="entry name" value="XnlR_reg_dom"/>
</dbReference>
<dbReference type="Pfam" id="PF00172">
    <property type="entry name" value="Zn_clus"/>
    <property type="match status" value="1"/>
</dbReference>
<evidence type="ECO:0000256" key="7">
    <source>
        <dbReference type="SAM" id="MobiDB-lite"/>
    </source>
</evidence>
<dbReference type="Pfam" id="PF04082">
    <property type="entry name" value="Fungal_trans"/>
    <property type="match status" value="1"/>
</dbReference>
<organism evidence="9 10">
    <name type="scientific">Talaromyces rugulosus</name>
    <name type="common">Penicillium rugulosum</name>
    <dbReference type="NCBI Taxonomy" id="121627"/>
    <lineage>
        <taxon>Eukaryota</taxon>
        <taxon>Fungi</taxon>
        <taxon>Dikarya</taxon>
        <taxon>Ascomycota</taxon>
        <taxon>Pezizomycotina</taxon>
        <taxon>Eurotiomycetes</taxon>
        <taxon>Eurotiomycetidae</taxon>
        <taxon>Eurotiales</taxon>
        <taxon>Trichocomaceae</taxon>
        <taxon>Talaromyces</taxon>
        <taxon>Talaromyces sect. Islandici</taxon>
    </lineage>
</organism>
<reference evidence="10" key="1">
    <citation type="submission" date="2020-06" db="EMBL/GenBank/DDBJ databases">
        <title>A chromosome-scale genome assembly of Talaromyces rugulosus W13939.</title>
        <authorList>
            <person name="Wang B."/>
            <person name="Guo L."/>
            <person name="Ye K."/>
            <person name="Wang L."/>
        </authorList>
    </citation>
    <scope>NUCLEOTIDE SEQUENCE [LARGE SCALE GENOMIC DNA]</scope>
    <source>
        <strain evidence="10">W13939</strain>
    </source>
</reference>
<dbReference type="InterPro" id="IPR001138">
    <property type="entry name" value="Zn2Cys6_DnaBD"/>
</dbReference>
<dbReference type="Gene3D" id="4.10.240.10">
    <property type="entry name" value="Zn(2)-C6 fungal-type DNA-binding domain"/>
    <property type="match status" value="1"/>
</dbReference>
<keyword evidence="3" id="KW-0805">Transcription regulation</keyword>
<dbReference type="InterPro" id="IPR052073">
    <property type="entry name" value="Amide_Lactam_Regulators"/>
</dbReference>
<dbReference type="SMART" id="SM00066">
    <property type="entry name" value="GAL4"/>
    <property type="match status" value="1"/>
</dbReference>
<dbReference type="GO" id="GO:0006351">
    <property type="term" value="P:DNA-templated transcription"/>
    <property type="evidence" value="ECO:0007669"/>
    <property type="project" value="InterPro"/>
</dbReference>
<dbReference type="EMBL" id="CP055903">
    <property type="protein sequence ID" value="QKX64197.1"/>
    <property type="molecule type" value="Genomic_DNA"/>
</dbReference>
<keyword evidence="5" id="KW-0804">Transcription</keyword>
<feature type="compositionally biased region" description="Polar residues" evidence="7">
    <location>
        <begin position="92"/>
        <end position="110"/>
    </location>
</feature>
<evidence type="ECO:0000256" key="2">
    <source>
        <dbReference type="ARBA" id="ARBA00022833"/>
    </source>
</evidence>
<evidence type="ECO:0000256" key="6">
    <source>
        <dbReference type="ARBA" id="ARBA00023242"/>
    </source>
</evidence>
<evidence type="ECO:0000259" key="8">
    <source>
        <dbReference type="PROSITE" id="PS50048"/>
    </source>
</evidence>
<evidence type="ECO:0000256" key="3">
    <source>
        <dbReference type="ARBA" id="ARBA00023015"/>
    </source>
</evidence>
<dbReference type="Proteomes" id="UP000509510">
    <property type="component" value="Chromosome VI"/>
</dbReference>
<dbReference type="InterPro" id="IPR036864">
    <property type="entry name" value="Zn2-C6_fun-type_DNA-bd_sf"/>
</dbReference>
<gene>
    <name evidence="9" type="ORF">TRUGW13939_11370</name>
</gene>
<feature type="region of interest" description="Disordered" evidence="7">
    <location>
        <begin position="56"/>
        <end position="154"/>
    </location>
</feature>
<dbReference type="PROSITE" id="PS50048">
    <property type="entry name" value="ZN2_CY6_FUNGAL_2"/>
    <property type="match status" value="1"/>
</dbReference>
<dbReference type="GO" id="GO:0000981">
    <property type="term" value="F:DNA-binding transcription factor activity, RNA polymerase II-specific"/>
    <property type="evidence" value="ECO:0007669"/>
    <property type="project" value="InterPro"/>
</dbReference>
<accession>A0A7H8RDN8</accession>
<evidence type="ECO:0000256" key="4">
    <source>
        <dbReference type="ARBA" id="ARBA00023125"/>
    </source>
</evidence>
<feature type="compositionally biased region" description="Basic and acidic residues" evidence="7">
    <location>
        <begin position="81"/>
        <end position="91"/>
    </location>
</feature>
<dbReference type="CDD" id="cd00067">
    <property type="entry name" value="GAL4"/>
    <property type="match status" value="1"/>
</dbReference>
<dbReference type="PANTHER" id="PTHR47171">
    <property type="entry name" value="FARA-RELATED"/>
    <property type="match status" value="1"/>
</dbReference>
<dbReference type="CDD" id="cd12148">
    <property type="entry name" value="fungal_TF_MHR"/>
    <property type="match status" value="1"/>
</dbReference>
<dbReference type="GO" id="GO:0003677">
    <property type="term" value="F:DNA binding"/>
    <property type="evidence" value="ECO:0007669"/>
    <property type="project" value="UniProtKB-KW"/>
</dbReference>
<dbReference type="SUPFAM" id="SSF57701">
    <property type="entry name" value="Zn2/Cys6 DNA-binding domain"/>
    <property type="match status" value="1"/>
</dbReference>